<reference evidence="1" key="1">
    <citation type="submission" date="2019-05" db="EMBL/GenBank/DDBJ databases">
        <authorList>
            <person name="Piombo E."/>
        </authorList>
    </citation>
    <scope>NUCLEOTIDE SEQUENCE</scope>
    <source>
        <strain evidence="1">C2S</strain>
    </source>
</reference>
<evidence type="ECO:0000313" key="1">
    <source>
        <dbReference type="EMBL" id="VTT65587.1"/>
    </source>
</evidence>
<dbReference type="EMBL" id="CABFJX010000146">
    <property type="protein sequence ID" value="VTT65587.1"/>
    <property type="molecule type" value="Genomic_DNA"/>
</dbReference>
<protein>
    <submittedName>
        <fullName evidence="1">Uncharacterized protein</fullName>
    </submittedName>
</protein>
<accession>A0A0J0BMM5</accession>
<dbReference type="eggNOG" id="ENOG502SSF1">
    <property type="taxonomic scope" value="Eukaryota"/>
</dbReference>
<organism evidence="1 2">
    <name type="scientific">Fusarium fujikuroi</name>
    <name type="common">Bakanae and foot rot disease fungus</name>
    <name type="synonym">Gibberella fujikuroi</name>
    <dbReference type="NCBI Taxonomy" id="5127"/>
    <lineage>
        <taxon>Eukaryota</taxon>
        <taxon>Fungi</taxon>
        <taxon>Dikarya</taxon>
        <taxon>Ascomycota</taxon>
        <taxon>Pezizomycotina</taxon>
        <taxon>Sordariomycetes</taxon>
        <taxon>Hypocreomycetidae</taxon>
        <taxon>Hypocreales</taxon>
        <taxon>Nectriaceae</taxon>
        <taxon>Fusarium</taxon>
        <taxon>Fusarium fujikuroi species complex</taxon>
    </lineage>
</organism>
<dbReference type="Proteomes" id="UP000760494">
    <property type="component" value="Unassembled WGS sequence"/>
</dbReference>
<gene>
    <name evidence="1" type="ORF">C2S_6047</name>
</gene>
<dbReference type="AlphaFoldDB" id="A0A0J0BMM5"/>
<evidence type="ECO:0000313" key="2">
    <source>
        <dbReference type="Proteomes" id="UP000760494"/>
    </source>
</evidence>
<sequence>MRPLPQPPWMRNYRRKVPSIIASIRNLPEGVTPTLESIPQIDESLKATEPFSPFSSLIRDMQETEFERWGPHLEWVIKEDCETLSNASKEQVRDRFSQWASKRSIERDGTGAEDPLAELLPGYRYCIYVDEKCLDTVDQYAAWSRRALKVMKGLSSVSCWMGNANPEAEVEMDIPLSKGVPRNTQAGFAQA</sequence>
<dbReference type="OrthoDB" id="4424523at2759"/>
<comment type="caution">
    <text evidence="1">The sequence shown here is derived from an EMBL/GenBank/DDBJ whole genome shotgun (WGS) entry which is preliminary data.</text>
</comment>
<name>A0A0J0BMM5_FUSFU</name>
<proteinExistence type="predicted"/>